<dbReference type="AlphaFoldDB" id="A0A0F5JIU6"/>
<dbReference type="PATRIC" id="fig|927665.4.peg.1144"/>
<dbReference type="EMBL" id="AQHV01000008">
    <property type="protein sequence ID" value="KKB57673.1"/>
    <property type="molecule type" value="Genomic_DNA"/>
</dbReference>
<dbReference type="RefSeq" id="WP_046145518.1">
    <property type="nucleotide sequence ID" value="NZ_KQ033912.1"/>
</dbReference>
<evidence type="ECO:0008006" key="3">
    <source>
        <dbReference type="Google" id="ProtNLM"/>
    </source>
</evidence>
<gene>
    <name evidence="1" type="ORF">HMPREF1535_01120</name>
</gene>
<proteinExistence type="predicted"/>
<organism evidence="1 2">
    <name type="scientific">Parabacteroides goldsteinii DSM 19448 = WAL 12034</name>
    <dbReference type="NCBI Taxonomy" id="927665"/>
    <lineage>
        <taxon>Bacteria</taxon>
        <taxon>Pseudomonadati</taxon>
        <taxon>Bacteroidota</taxon>
        <taxon>Bacteroidia</taxon>
        <taxon>Bacteroidales</taxon>
        <taxon>Tannerellaceae</taxon>
        <taxon>Parabacteroides</taxon>
    </lineage>
</organism>
<evidence type="ECO:0000313" key="2">
    <source>
        <dbReference type="Proteomes" id="UP000033047"/>
    </source>
</evidence>
<dbReference type="STRING" id="927665.HMPREF1535_01120"/>
<evidence type="ECO:0000313" key="1">
    <source>
        <dbReference type="EMBL" id="KKB57673.1"/>
    </source>
</evidence>
<protein>
    <recommendedName>
        <fullName evidence="3">YD repeat (Two copies)</fullName>
    </recommendedName>
</protein>
<sequence>MTIATTHIWTLLVCLLFFISGITSCDSSDLDKLPVNENPEVAFVNDDVPQRLSLNNARLKRMISPASNSAYSGKIYEYNDEGQLSRISNCLFEGEAITDTLGYNVYQYNVDKQLVMTNNFNANKNTSTGFINLQTQVYIYSNDGKLEKKITHYPVISQSEYTLYKYKNNMLDRKEHYGTSGILENYTTHSYDKVGKLILECHYMANNQLINYTQHSFIDGLNTRSVTFSPTGEALRKVINTYDSNYNLIRSESSELVLYSSRSNFTAQYEYDNAQ</sequence>
<comment type="caution">
    <text evidence="1">The sequence shown here is derived from an EMBL/GenBank/DDBJ whole genome shotgun (WGS) entry which is preliminary data.</text>
</comment>
<reference evidence="1 2" key="1">
    <citation type="submission" date="2013-04" db="EMBL/GenBank/DDBJ databases">
        <title>The Genome Sequence of Parabacteroides goldsteinii DSM 19448.</title>
        <authorList>
            <consortium name="The Broad Institute Genomics Platform"/>
            <person name="Earl A."/>
            <person name="Ward D."/>
            <person name="Feldgarden M."/>
            <person name="Gevers D."/>
            <person name="Martens E."/>
            <person name="Sakamoto M."/>
            <person name="Benno Y."/>
            <person name="Song Y."/>
            <person name="Liu C."/>
            <person name="Lee J."/>
            <person name="Bolanos M."/>
            <person name="Vaisanen M.L."/>
            <person name="Finegold S.M."/>
            <person name="Walker B."/>
            <person name="Young S."/>
            <person name="Zeng Q."/>
            <person name="Gargeya S."/>
            <person name="Fitzgerald M."/>
            <person name="Haas B."/>
            <person name="Abouelleil A."/>
            <person name="Allen A.W."/>
            <person name="Alvarado L."/>
            <person name="Arachchi H.M."/>
            <person name="Berlin A.M."/>
            <person name="Chapman S.B."/>
            <person name="Gainer-Dewar J."/>
            <person name="Goldberg J."/>
            <person name="Griggs A."/>
            <person name="Gujja S."/>
            <person name="Hansen M."/>
            <person name="Howarth C."/>
            <person name="Imamovic A."/>
            <person name="Ireland A."/>
            <person name="Larimer J."/>
            <person name="McCowan C."/>
            <person name="Murphy C."/>
            <person name="Pearson M."/>
            <person name="Poon T.W."/>
            <person name="Priest M."/>
            <person name="Roberts A."/>
            <person name="Saif S."/>
            <person name="Shea T."/>
            <person name="Sisk P."/>
            <person name="Sykes S."/>
            <person name="Wortman J."/>
            <person name="Nusbaum C."/>
            <person name="Birren B."/>
        </authorList>
    </citation>
    <scope>NUCLEOTIDE SEQUENCE [LARGE SCALE GENOMIC DNA]</scope>
    <source>
        <strain evidence="1 2">DSM 19448</strain>
    </source>
</reference>
<accession>A0A0F5JIU6</accession>
<dbReference type="HOGENOM" id="CLU_1011382_0_0_10"/>
<dbReference type="Proteomes" id="UP000033047">
    <property type="component" value="Unassembled WGS sequence"/>
</dbReference>
<name>A0A0F5JIU6_9BACT</name>